<name>A0ABT9PUG1_9HYPH</name>
<protein>
    <submittedName>
        <fullName evidence="1">Transcriptional regulator</fullName>
    </submittedName>
</protein>
<dbReference type="EMBL" id="JAUSRF010000008">
    <property type="protein sequence ID" value="MDP9838110.1"/>
    <property type="molecule type" value="Genomic_DNA"/>
</dbReference>
<evidence type="ECO:0000313" key="1">
    <source>
        <dbReference type="EMBL" id="MDP9838110.1"/>
    </source>
</evidence>
<organism evidence="1 2">
    <name type="scientific">Neorhizobium huautlense</name>
    <dbReference type="NCBI Taxonomy" id="67774"/>
    <lineage>
        <taxon>Bacteria</taxon>
        <taxon>Pseudomonadati</taxon>
        <taxon>Pseudomonadota</taxon>
        <taxon>Alphaproteobacteria</taxon>
        <taxon>Hyphomicrobiales</taxon>
        <taxon>Rhizobiaceae</taxon>
        <taxon>Rhizobium/Agrobacterium group</taxon>
        <taxon>Neorhizobium</taxon>
    </lineage>
</organism>
<comment type="caution">
    <text evidence="1">The sequence shown here is derived from an EMBL/GenBank/DDBJ whole genome shotgun (WGS) entry which is preliminary data.</text>
</comment>
<dbReference type="InterPro" id="IPR010985">
    <property type="entry name" value="Ribbon_hlx_hlx"/>
</dbReference>
<sequence length="90" mass="10504">MRTSLDIEDELSERLGRLAENRKRPADVMIGDAIRQYIEREEARESFVQEAEASWTDYQENGLHLTGKEVQDWLQSWGTDQKKGPPECHK</sequence>
<dbReference type="SUPFAM" id="SSF47598">
    <property type="entry name" value="Ribbon-helix-helix"/>
    <property type="match status" value="1"/>
</dbReference>
<keyword evidence="2" id="KW-1185">Reference proteome</keyword>
<dbReference type="RefSeq" id="WP_306835619.1">
    <property type="nucleotide sequence ID" value="NZ_JAUSRF010000008.1"/>
</dbReference>
<dbReference type="Proteomes" id="UP001241472">
    <property type="component" value="Unassembled WGS sequence"/>
</dbReference>
<gene>
    <name evidence="1" type="ORF">J2T09_002870</name>
</gene>
<proteinExistence type="predicted"/>
<accession>A0ABT9PUG1</accession>
<evidence type="ECO:0000313" key="2">
    <source>
        <dbReference type="Proteomes" id="UP001241472"/>
    </source>
</evidence>
<dbReference type="CDD" id="cd22233">
    <property type="entry name" value="RHH_CopAso-like"/>
    <property type="match status" value="1"/>
</dbReference>
<reference evidence="1 2" key="1">
    <citation type="submission" date="2023-07" db="EMBL/GenBank/DDBJ databases">
        <title>Sorghum-associated microbial communities from plants grown in Nebraska, USA.</title>
        <authorList>
            <person name="Schachtman D."/>
        </authorList>
    </citation>
    <scope>NUCLEOTIDE SEQUENCE [LARGE SCALE GENOMIC DNA]</scope>
    <source>
        <strain evidence="1 2">DS1307</strain>
    </source>
</reference>